<feature type="region of interest" description="Disordered" evidence="1">
    <location>
        <begin position="365"/>
        <end position="393"/>
    </location>
</feature>
<feature type="compositionally biased region" description="Polar residues" evidence="1">
    <location>
        <begin position="413"/>
        <end position="425"/>
    </location>
</feature>
<dbReference type="Pfam" id="PF13899">
    <property type="entry name" value="Thioredoxin_7"/>
    <property type="match status" value="1"/>
</dbReference>
<accession>A0A8J7P6J0</accession>
<gene>
    <name evidence="2" type="ORF">J0M35_02195</name>
</gene>
<dbReference type="AlphaFoldDB" id="A0A8J7P6J0"/>
<evidence type="ECO:0008006" key="4">
    <source>
        <dbReference type="Google" id="ProtNLM"/>
    </source>
</evidence>
<proteinExistence type="predicted"/>
<dbReference type="SUPFAM" id="SSF52833">
    <property type="entry name" value="Thioredoxin-like"/>
    <property type="match status" value="1"/>
</dbReference>
<dbReference type="Proteomes" id="UP000664277">
    <property type="component" value="Unassembled WGS sequence"/>
</dbReference>
<evidence type="ECO:0000313" key="2">
    <source>
        <dbReference type="EMBL" id="MBN8659144.1"/>
    </source>
</evidence>
<organism evidence="2 3">
    <name type="scientific">Candidatus Obscuribacter phosphatis</name>
    <dbReference type="NCBI Taxonomy" id="1906157"/>
    <lineage>
        <taxon>Bacteria</taxon>
        <taxon>Bacillati</taxon>
        <taxon>Candidatus Melainabacteria</taxon>
        <taxon>Candidatus Obscuribacterales</taxon>
        <taxon>Candidatus Obscuribacteraceae</taxon>
        <taxon>Candidatus Obscuribacter</taxon>
    </lineage>
</organism>
<dbReference type="Gene3D" id="3.40.30.10">
    <property type="entry name" value="Glutaredoxin"/>
    <property type="match status" value="1"/>
</dbReference>
<sequence length="620" mass="69035">MVDTIPQPKYADKADDDHKGYKLLENGKIQPPCNDNSCPMPITEEKFKAEVLASPQAREQWDAWKQNHKPGSNETFLPGNLPKVELYDSKAKPDLNDFRDIKSNPLFLRGQSTIDCHRPNQQNDFKPLDFSQFGSGRRNGDLLNQGGALTDKDKENLRKFLAEIGKADNKTENKPEPKPEPKPEEGELRSRGLKLEPKVDEQPKENSEGKEEDKKGDKEEGKLDKKDETDLADKKSDKAEEKQEKAEDKQEKEEPKSEFQKKIEATGAYTLDNIQQAYDDAAKNGAGVAMVIVGENTPHANEMLDNLSQLQKENPNLRFVVINKDDVAAKAAANPDDKSMQSWKGWIDGNLKDCNGQPFDYPFTSVQSLTAGPDGKPRPEKVTSTHWGTDISAGLQDQAQYAAGGTRRNANLFSFKNDQEPSSPSDRVVKPAIDKQNKPEPKPEPKVENKPEPKPEPKTEPKAEPKPEPKPEPKTEPKTEPKPEPKVENRDSAKETDKPQKTVFDGSELKEALKEAKEHGLPVVIKYGREGCPPCRSFDGDMAQGRLSGTFDGNAILVKVDTDRNPNLSAGISRVPTFKTGYVNDQGNFVITNQFINYGSPSDFSRSVQGGLNSARQRIR</sequence>
<protein>
    <recommendedName>
        <fullName evidence="4">Thioredoxin domain-containing protein</fullName>
    </recommendedName>
</protein>
<dbReference type="InterPro" id="IPR036249">
    <property type="entry name" value="Thioredoxin-like_sf"/>
</dbReference>
<feature type="region of interest" description="Disordered" evidence="1">
    <location>
        <begin position="413"/>
        <end position="506"/>
    </location>
</feature>
<evidence type="ECO:0000256" key="1">
    <source>
        <dbReference type="SAM" id="MobiDB-lite"/>
    </source>
</evidence>
<dbReference type="CDD" id="cd02947">
    <property type="entry name" value="TRX_family"/>
    <property type="match status" value="1"/>
</dbReference>
<feature type="compositionally biased region" description="Polar residues" evidence="1">
    <location>
        <begin position="114"/>
        <end position="124"/>
    </location>
</feature>
<comment type="caution">
    <text evidence="2">The sequence shown here is derived from an EMBL/GenBank/DDBJ whole genome shotgun (WGS) entry which is preliminary data.</text>
</comment>
<feature type="region of interest" description="Disordered" evidence="1">
    <location>
        <begin position="114"/>
        <end position="262"/>
    </location>
</feature>
<name>A0A8J7P6J0_9BACT</name>
<dbReference type="EMBL" id="JAFLCK010000002">
    <property type="protein sequence ID" value="MBN8659144.1"/>
    <property type="molecule type" value="Genomic_DNA"/>
</dbReference>
<feature type="compositionally biased region" description="Basic and acidic residues" evidence="1">
    <location>
        <begin position="150"/>
        <end position="262"/>
    </location>
</feature>
<reference evidence="2" key="1">
    <citation type="submission" date="2021-02" db="EMBL/GenBank/DDBJ databases">
        <title>Genome-Resolved Metagenomics of a Microbial Community Performing Photosynthetic Biological Nutrient Removal.</title>
        <authorList>
            <person name="Mcdaniel E.A."/>
        </authorList>
    </citation>
    <scope>NUCLEOTIDE SEQUENCE</scope>
    <source>
        <strain evidence="2">UWPOB_OBS1</strain>
    </source>
</reference>
<evidence type="ECO:0000313" key="3">
    <source>
        <dbReference type="Proteomes" id="UP000664277"/>
    </source>
</evidence>
<feature type="compositionally biased region" description="Basic and acidic residues" evidence="1">
    <location>
        <begin position="427"/>
        <end position="500"/>
    </location>
</feature>